<evidence type="ECO:0000313" key="3">
    <source>
        <dbReference type="Proteomes" id="UP000199564"/>
    </source>
</evidence>
<name>A0A1I5HQY3_9BACT</name>
<protein>
    <submittedName>
        <fullName evidence="2">Uncharacterized protein</fullName>
    </submittedName>
</protein>
<keyword evidence="1" id="KW-0175">Coiled coil</keyword>
<accession>A0A1I5HQY3</accession>
<dbReference type="STRING" id="226506.SAMN04488519_107210"/>
<sequence>MASFRDVLDSHLDLLYFRMRIPSINQLIIPMKKFNFLVILTLLAFSQISFAQTEISEQIKTDRDNQLKELNEKLKTNEELVNKLTEKIAAADSKNASDKDKIVDLEKLQLALDNRLKILEEAPKTKINLNGQLAFTELLSIQRDIQPVELFLTSQSFFDQLGNIGKIQQYKSFTSWKNEFDKWYAKEGQNDAMVGVLQNSISLISTASAAVPLYGTMVNTAISGVTSLVGTLSKKEKELYERSPEMLRILTVTSQFEQQKSIIDHEWVLINKELEQLQKENTQLLEEQMAYFGIDKNRYQNRYLNATLDADREFFKNECRKAISEKIALLEKSQETRGKWLGQVETYMYKVQSLRLRFGQLTTRMQANIEQYEHLIRLYSDATKFPVEFTAKITALNNPLNNLKNKFYSSFNPAKYIEDSAVMYIERQ</sequence>
<dbReference type="EMBL" id="FOVW01000007">
    <property type="protein sequence ID" value="SFO50683.1"/>
    <property type="molecule type" value="Genomic_DNA"/>
</dbReference>
<proteinExistence type="predicted"/>
<keyword evidence="3" id="KW-1185">Reference proteome</keyword>
<dbReference type="AlphaFoldDB" id="A0A1I5HQY3"/>
<evidence type="ECO:0000256" key="1">
    <source>
        <dbReference type="SAM" id="Coils"/>
    </source>
</evidence>
<gene>
    <name evidence="2" type="ORF">SAMN04488519_107210</name>
</gene>
<dbReference type="Proteomes" id="UP000199564">
    <property type="component" value="Unassembled WGS sequence"/>
</dbReference>
<reference evidence="3" key="1">
    <citation type="submission" date="2016-10" db="EMBL/GenBank/DDBJ databases">
        <authorList>
            <person name="Varghese N."/>
            <person name="Submissions S."/>
        </authorList>
    </citation>
    <scope>NUCLEOTIDE SEQUENCE [LARGE SCALE GENOMIC DNA]</scope>
    <source>
        <strain evidence="3">DSM 15282</strain>
    </source>
</reference>
<feature type="coiled-coil region" evidence="1">
    <location>
        <begin position="63"/>
        <end position="122"/>
    </location>
</feature>
<organism evidence="2 3">
    <name type="scientific">Algoriphagus ornithinivorans</name>
    <dbReference type="NCBI Taxonomy" id="226506"/>
    <lineage>
        <taxon>Bacteria</taxon>
        <taxon>Pseudomonadati</taxon>
        <taxon>Bacteroidota</taxon>
        <taxon>Cytophagia</taxon>
        <taxon>Cytophagales</taxon>
        <taxon>Cyclobacteriaceae</taxon>
        <taxon>Algoriphagus</taxon>
    </lineage>
</organism>
<evidence type="ECO:0000313" key="2">
    <source>
        <dbReference type="EMBL" id="SFO50683.1"/>
    </source>
</evidence>